<dbReference type="RefSeq" id="XP_026276564.2">
    <property type="nucleotide sequence ID" value="XM_026420779.2"/>
</dbReference>
<evidence type="ECO:0000313" key="2">
    <source>
        <dbReference type="Proteomes" id="UP000504606"/>
    </source>
</evidence>
<dbReference type="Pfam" id="PF12937">
    <property type="entry name" value="F-box-like"/>
    <property type="match status" value="1"/>
</dbReference>
<dbReference type="KEGG" id="foc:113205242"/>
<dbReference type="InterPro" id="IPR001810">
    <property type="entry name" value="F-box_dom"/>
</dbReference>
<accession>A0A6J1S5S8</accession>
<gene>
    <name evidence="3" type="primary">LOC113205242</name>
</gene>
<evidence type="ECO:0000313" key="3">
    <source>
        <dbReference type="RefSeq" id="XP_026276564.2"/>
    </source>
</evidence>
<proteinExistence type="predicted"/>
<reference evidence="3" key="1">
    <citation type="submission" date="2025-08" db="UniProtKB">
        <authorList>
            <consortium name="RefSeq"/>
        </authorList>
    </citation>
    <scope>IDENTIFICATION</scope>
    <source>
        <tissue evidence="3">Whole organism</tissue>
    </source>
</reference>
<dbReference type="InterPro" id="IPR036047">
    <property type="entry name" value="F-box-like_dom_sf"/>
</dbReference>
<dbReference type="GeneID" id="113205242"/>
<dbReference type="OrthoDB" id="8183738at2759"/>
<feature type="domain" description="F-box" evidence="1">
    <location>
        <begin position="1"/>
        <end position="45"/>
    </location>
</feature>
<protein>
    <submittedName>
        <fullName evidence="3">Uncharacterized protein LOC113205242</fullName>
    </submittedName>
</protein>
<dbReference type="AlphaFoldDB" id="A0A6J1S5S8"/>
<keyword evidence="2" id="KW-1185">Reference proteome</keyword>
<dbReference type="Proteomes" id="UP000504606">
    <property type="component" value="Unplaced"/>
</dbReference>
<organism evidence="2 3">
    <name type="scientific">Frankliniella occidentalis</name>
    <name type="common">Western flower thrips</name>
    <name type="synonym">Euthrips occidentalis</name>
    <dbReference type="NCBI Taxonomy" id="133901"/>
    <lineage>
        <taxon>Eukaryota</taxon>
        <taxon>Metazoa</taxon>
        <taxon>Ecdysozoa</taxon>
        <taxon>Arthropoda</taxon>
        <taxon>Hexapoda</taxon>
        <taxon>Insecta</taxon>
        <taxon>Pterygota</taxon>
        <taxon>Neoptera</taxon>
        <taxon>Paraneoptera</taxon>
        <taxon>Thysanoptera</taxon>
        <taxon>Terebrantia</taxon>
        <taxon>Thripoidea</taxon>
        <taxon>Thripidae</taxon>
        <taxon>Frankliniella</taxon>
    </lineage>
</organism>
<dbReference type="Gene3D" id="1.20.1280.50">
    <property type="match status" value="1"/>
</dbReference>
<dbReference type="SUPFAM" id="SSF81383">
    <property type="entry name" value="F-box domain"/>
    <property type="match status" value="1"/>
</dbReference>
<dbReference type="PROSITE" id="PS50181">
    <property type="entry name" value="FBOX"/>
    <property type="match status" value="1"/>
</dbReference>
<name>A0A6J1S5S8_FRAOC</name>
<dbReference type="SUPFAM" id="SSF52047">
    <property type="entry name" value="RNI-like"/>
    <property type="match status" value="1"/>
</dbReference>
<dbReference type="InterPro" id="IPR032675">
    <property type="entry name" value="LRR_dom_sf"/>
</dbReference>
<sequence length="447" mass="49955">MEQLPEELVHLILGLLDERTLRRSVPAVCRLWKRLARTRGAWRNTVITFEREADFAERVGWTPPAVLALELRKGGAPGCLSEEQWRTVLNCASHARRLRGASCSGAPRGLHRGSLAGGGALSGALGRGAHCRRRLLELLDKCWHSLEHVSLQLQPPLDEDTAQLWTLLASMPRLRRLELSMGDSQTPWLTDPDVLPQELCWRWDEGWGALRHLDLRGLPPGPAQWLLQGFLRVRGPMLREVILSPGQQLNQRFIRVLKQCRQLEHLGVGCCHDLWRLDALPNLSSLTLLGLPRRATAMWILRSPVIAHLQSLSLDGVNPSLFDILPAVGHTCHNLRCITFRRCQVPARFALPLSACPLREIAADNMRAEHVLEARRLPHLQLLRLSGHLGNYNSMMVAVESLRAANPDLRVAGLEDGLFNNWGPGVQRALALARPTNFTVGSLLRAV</sequence>
<dbReference type="Gene3D" id="3.80.10.10">
    <property type="entry name" value="Ribonuclease Inhibitor"/>
    <property type="match status" value="1"/>
</dbReference>
<evidence type="ECO:0000259" key="1">
    <source>
        <dbReference type="PROSITE" id="PS50181"/>
    </source>
</evidence>